<evidence type="ECO:0000313" key="2">
    <source>
        <dbReference type="Proteomes" id="UP000248132"/>
    </source>
</evidence>
<evidence type="ECO:0008006" key="3">
    <source>
        <dbReference type="Google" id="ProtNLM"/>
    </source>
</evidence>
<comment type="caution">
    <text evidence="1">The sequence shown here is derived from an EMBL/GenBank/DDBJ whole genome shotgun (WGS) entry which is preliminary data.</text>
</comment>
<dbReference type="AlphaFoldDB" id="A0A318XK40"/>
<protein>
    <recommendedName>
        <fullName evidence="3">Butirosin biosynthesis protein H-like</fullName>
    </recommendedName>
</protein>
<evidence type="ECO:0000313" key="1">
    <source>
        <dbReference type="EMBL" id="PYG87766.1"/>
    </source>
</evidence>
<dbReference type="RefSeq" id="WP_110461827.1">
    <property type="nucleotide sequence ID" value="NZ_QKMR01000009.1"/>
</dbReference>
<gene>
    <name evidence="1" type="ORF">LY28_01786</name>
</gene>
<dbReference type="OrthoDB" id="2530145at2"/>
<keyword evidence="2" id="KW-1185">Reference proteome</keyword>
<name>A0A318XK40_9FIRM</name>
<dbReference type="EMBL" id="QKMR01000009">
    <property type="protein sequence ID" value="PYG87766.1"/>
    <property type="molecule type" value="Genomic_DNA"/>
</dbReference>
<proteinExistence type="predicted"/>
<dbReference type="Proteomes" id="UP000248132">
    <property type="component" value="Unassembled WGS sequence"/>
</dbReference>
<accession>A0A318XK40</accession>
<organism evidence="1 2">
    <name type="scientific">Ruminiclostridium sufflavum DSM 19573</name>
    <dbReference type="NCBI Taxonomy" id="1121337"/>
    <lineage>
        <taxon>Bacteria</taxon>
        <taxon>Bacillati</taxon>
        <taxon>Bacillota</taxon>
        <taxon>Clostridia</taxon>
        <taxon>Eubacteriales</taxon>
        <taxon>Oscillospiraceae</taxon>
        <taxon>Ruminiclostridium</taxon>
    </lineage>
</organism>
<sequence length="313" mass="38152">MKHVNEIVPYNRFWGNCITNMFMSILTNKYPSYEPLIYMNGYEYHFCPFRLDYTQDYYDYFRNNIFVFNNYNFKDRSNFLAELKDIIINNPYITLYIDLFYWNNEGAYYNRIHSNHFSFLIGFDEEEDVFYTLEDDISLNYKIIKIPAQNVVRSFYSEFKEDREDYRIITFKNSSLEPYKLDFEQIKENAQKLVLRLDRFIERKHALDAEFPLTELSNVHHYTYEFGKISNRMKGNKLFFEKLRDEGIISKEAADDFVSCSEDMSKKWMLVKNIFFNYCLRKKFSEIYKVEKRINELFIKEKEMWLKLTGSIS</sequence>
<reference evidence="1 2" key="1">
    <citation type="submission" date="2018-06" db="EMBL/GenBank/DDBJ databases">
        <title>Genomic Encyclopedia of Type Strains, Phase I: the one thousand microbial genomes (KMG-I) project.</title>
        <authorList>
            <person name="Kyrpides N."/>
        </authorList>
    </citation>
    <scope>NUCLEOTIDE SEQUENCE [LARGE SCALE GENOMIC DNA]</scope>
    <source>
        <strain evidence="1 2">DSM 19573</strain>
    </source>
</reference>